<keyword evidence="1" id="KW-1133">Transmembrane helix</keyword>
<reference evidence="2 3" key="1">
    <citation type="submission" date="2020-08" db="EMBL/GenBank/DDBJ databases">
        <title>Genome public.</title>
        <authorList>
            <person name="Liu C."/>
            <person name="Sun Q."/>
        </authorList>
    </citation>
    <scope>NUCLEOTIDE SEQUENCE [LARGE SCALE GENOMIC DNA]</scope>
    <source>
        <strain evidence="2 3">NSJ-56</strain>
    </source>
</reference>
<keyword evidence="3" id="KW-1185">Reference proteome</keyword>
<comment type="caution">
    <text evidence="2">The sequence shown here is derived from an EMBL/GenBank/DDBJ whole genome shotgun (WGS) entry which is preliminary data.</text>
</comment>
<keyword evidence="1" id="KW-0472">Membrane</keyword>
<accession>A0ABR7D499</accession>
<dbReference type="RefSeq" id="WP_099289767.1">
    <property type="nucleotide sequence ID" value="NZ_JACOOH010000007.1"/>
</dbReference>
<evidence type="ECO:0000256" key="1">
    <source>
        <dbReference type="SAM" id="Phobius"/>
    </source>
</evidence>
<evidence type="ECO:0000313" key="2">
    <source>
        <dbReference type="EMBL" id="MBC5622760.1"/>
    </source>
</evidence>
<evidence type="ECO:0000313" key="3">
    <source>
        <dbReference type="Proteomes" id="UP000646484"/>
    </source>
</evidence>
<dbReference type="Proteomes" id="UP000646484">
    <property type="component" value="Unassembled WGS sequence"/>
</dbReference>
<dbReference type="EMBL" id="JACOOH010000007">
    <property type="protein sequence ID" value="MBC5622760.1"/>
    <property type="molecule type" value="Genomic_DNA"/>
</dbReference>
<sequence length="230" mass="27201">MDTRAFKDLYRKVWNTRVKDFPVSSLSCLLHGFLAAYSMVRVFPWLEDSYVSRWKIHERIREIANVLSLQLGSTSISVEERVGHVADLMDSYLTYSDMDILNKALDEACEILRALENGDKTVETCRTPEMCRMLCSCYYFMNEEKYLEFAWHIIHEWEEEKFTINVEKGWRKNRAVDFYYNIVGSNRNTDENTLFLDKMIVEQEPDDLCTLALQFDILSAREYEEMNLNS</sequence>
<proteinExistence type="predicted"/>
<gene>
    <name evidence="2" type="ORF">H8S64_16830</name>
</gene>
<name>A0ABR7D499_9BACT</name>
<keyword evidence="1" id="KW-0812">Transmembrane</keyword>
<organism evidence="2 3">
    <name type="scientific">Butyricimonas hominis</name>
    <dbReference type="NCBI Taxonomy" id="2763032"/>
    <lineage>
        <taxon>Bacteria</taxon>
        <taxon>Pseudomonadati</taxon>
        <taxon>Bacteroidota</taxon>
        <taxon>Bacteroidia</taxon>
        <taxon>Bacteroidales</taxon>
        <taxon>Odoribacteraceae</taxon>
        <taxon>Butyricimonas</taxon>
    </lineage>
</organism>
<feature type="transmembrane region" description="Helical" evidence="1">
    <location>
        <begin position="21"/>
        <end position="40"/>
    </location>
</feature>
<protein>
    <submittedName>
        <fullName evidence="2">Uncharacterized protein</fullName>
    </submittedName>
</protein>